<dbReference type="PANTHER" id="PTHR48050">
    <property type="entry name" value="STEROL 3-BETA-GLUCOSYLTRANSFERASE"/>
    <property type="match status" value="1"/>
</dbReference>
<dbReference type="RefSeq" id="XP_009041855.1">
    <property type="nucleotide sequence ID" value="XM_009043607.1"/>
</dbReference>
<evidence type="ECO:0000259" key="2">
    <source>
        <dbReference type="Pfam" id="PF06722"/>
    </source>
</evidence>
<sequence>MDDSVVGRHETDPSWFTYIGNLIIPADVSQGKDFGGDSLVAMNNFLESGSPPVYVGWGSVKCGSAKEMTLLALRAIKISQQRGIVLGGWAELGLSAIDGEEDEAPLRSFCIQNVLFMETAPHEHLFKRCSVIVHHGGIGTTVASLRSGKPTIVTPILYDQFDSAKSVSDLGVGVEAPHLKKIKPSMLGDYIISCLSDEKVQARAAEVATLLSKRDGVADGVSFVKKLLRKVEGGDYWLKYNAWKATK</sequence>
<dbReference type="eggNOG" id="KOG1192">
    <property type="taxonomic scope" value="Eukaryota"/>
</dbReference>
<dbReference type="KEGG" id="aaf:AURANDRAFT_34042"/>
<dbReference type="InParanoid" id="F0YN67"/>
<evidence type="ECO:0000313" key="3">
    <source>
        <dbReference type="EMBL" id="EGB03456.1"/>
    </source>
</evidence>
<dbReference type="GO" id="GO:0016906">
    <property type="term" value="F:sterol 3-beta-glucosyltransferase activity"/>
    <property type="evidence" value="ECO:0007669"/>
    <property type="project" value="UniProtKB-ARBA"/>
</dbReference>
<dbReference type="OMA" id="EPADFIY"/>
<feature type="domain" description="Erythromycin biosynthesis protein CIII-like C-terminal" evidence="2">
    <location>
        <begin position="111"/>
        <end position="208"/>
    </location>
</feature>
<dbReference type="OrthoDB" id="5835829at2759"/>
<name>F0YN67_AURAN</name>
<keyword evidence="4" id="KW-1185">Reference proteome</keyword>
<dbReference type="InterPro" id="IPR050426">
    <property type="entry name" value="Glycosyltransferase_28"/>
</dbReference>
<evidence type="ECO:0000256" key="1">
    <source>
        <dbReference type="ARBA" id="ARBA00022679"/>
    </source>
</evidence>
<dbReference type="CDD" id="cd03784">
    <property type="entry name" value="GT1_Gtf-like"/>
    <property type="match status" value="1"/>
</dbReference>
<gene>
    <name evidence="3" type="ORF">AURANDRAFT_34042</name>
</gene>
<dbReference type="GeneID" id="20221382"/>
<dbReference type="PANTHER" id="PTHR48050:SF13">
    <property type="entry name" value="STEROL 3-BETA-GLUCOSYLTRANSFERASE UGT80A2"/>
    <property type="match status" value="1"/>
</dbReference>
<dbReference type="EMBL" id="GL833171">
    <property type="protein sequence ID" value="EGB03456.1"/>
    <property type="molecule type" value="Genomic_DNA"/>
</dbReference>
<dbReference type="AlphaFoldDB" id="F0YN67"/>
<dbReference type="FunFam" id="3.40.50.2000:FF:000009">
    <property type="entry name" value="Sterol 3-beta-glucosyltransferase UGT80A2"/>
    <property type="match status" value="1"/>
</dbReference>
<reference evidence="3 4" key="1">
    <citation type="journal article" date="2011" name="Proc. Natl. Acad. Sci. U.S.A.">
        <title>Niche of harmful alga Aureococcus anophagefferens revealed through ecogenomics.</title>
        <authorList>
            <person name="Gobler C.J."/>
            <person name="Berry D.L."/>
            <person name="Dyhrman S.T."/>
            <person name="Wilhelm S.W."/>
            <person name="Salamov A."/>
            <person name="Lobanov A.V."/>
            <person name="Zhang Y."/>
            <person name="Collier J.L."/>
            <person name="Wurch L.L."/>
            <person name="Kustka A.B."/>
            <person name="Dill B.D."/>
            <person name="Shah M."/>
            <person name="VerBerkmoes N.C."/>
            <person name="Kuo A."/>
            <person name="Terry A."/>
            <person name="Pangilinan J."/>
            <person name="Lindquist E.A."/>
            <person name="Lucas S."/>
            <person name="Paulsen I.T."/>
            <person name="Hattenrath-Lehmann T.K."/>
            <person name="Talmage S.C."/>
            <person name="Walker E.A."/>
            <person name="Koch F."/>
            <person name="Burson A.M."/>
            <person name="Marcoval M.A."/>
            <person name="Tang Y.Z."/>
            <person name="Lecleir G.R."/>
            <person name="Coyne K.J."/>
            <person name="Berg G.M."/>
            <person name="Bertrand E.M."/>
            <person name="Saito M.A."/>
            <person name="Gladyshev V.N."/>
            <person name="Grigoriev I.V."/>
        </authorList>
    </citation>
    <scope>NUCLEOTIDE SEQUENCE [LARGE SCALE GENOMIC DNA]</scope>
    <source>
        <strain evidence="4">CCMP 1984</strain>
    </source>
</reference>
<dbReference type="Proteomes" id="UP000002729">
    <property type="component" value="Unassembled WGS sequence"/>
</dbReference>
<accession>F0YN67</accession>
<dbReference type="SUPFAM" id="SSF53756">
    <property type="entry name" value="UDP-Glycosyltransferase/glycogen phosphorylase"/>
    <property type="match status" value="1"/>
</dbReference>
<dbReference type="Pfam" id="PF06722">
    <property type="entry name" value="EryCIII-like_C"/>
    <property type="match status" value="1"/>
</dbReference>
<dbReference type="InterPro" id="IPR010610">
    <property type="entry name" value="EryCIII-like_C"/>
</dbReference>
<evidence type="ECO:0000313" key="4">
    <source>
        <dbReference type="Proteomes" id="UP000002729"/>
    </source>
</evidence>
<proteinExistence type="predicted"/>
<dbReference type="InterPro" id="IPR002213">
    <property type="entry name" value="UDP_glucos_trans"/>
</dbReference>
<protein>
    <recommendedName>
        <fullName evidence="2">Erythromycin biosynthesis protein CIII-like C-terminal domain-containing protein</fullName>
    </recommendedName>
</protein>
<organism evidence="4">
    <name type="scientific">Aureococcus anophagefferens</name>
    <name type="common">Harmful bloom alga</name>
    <dbReference type="NCBI Taxonomy" id="44056"/>
    <lineage>
        <taxon>Eukaryota</taxon>
        <taxon>Sar</taxon>
        <taxon>Stramenopiles</taxon>
        <taxon>Ochrophyta</taxon>
        <taxon>Pelagophyceae</taxon>
        <taxon>Pelagomonadales</taxon>
        <taxon>Pelagomonadaceae</taxon>
        <taxon>Aureococcus</taxon>
    </lineage>
</organism>
<dbReference type="Gene3D" id="3.40.50.2000">
    <property type="entry name" value="Glycogen Phosphorylase B"/>
    <property type="match status" value="1"/>
</dbReference>
<keyword evidence="1" id="KW-0808">Transferase</keyword>